<keyword evidence="2" id="KW-0472">Membrane</keyword>
<protein>
    <submittedName>
        <fullName evidence="3">Uncharacterized protein</fullName>
    </submittedName>
</protein>
<dbReference type="EMBL" id="CAJJDN010000006">
    <property type="protein sequence ID" value="CAD8051792.1"/>
    <property type="molecule type" value="Genomic_DNA"/>
</dbReference>
<evidence type="ECO:0000256" key="1">
    <source>
        <dbReference type="SAM" id="Coils"/>
    </source>
</evidence>
<evidence type="ECO:0000256" key="2">
    <source>
        <dbReference type="SAM" id="Phobius"/>
    </source>
</evidence>
<feature type="transmembrane region" description="Helical" evidence="2">
    <location>
        <begin position="2347"/>
        <end position="2366"/>
    </location>
</feature>
<dbReference type="Proteomes" id="UP000692954">
    <property type="component" value="Unassembled WGS sequence"/>
</dbReference>
<sequence>MLENAFVKSVKMLRSSVGYQQDQMYFTSQEVQTQKKRCTFKPGNQVTNQLYQFNLSVKKGEWNGEISIKDYKGTFKIEHWIYIEQELRSLTSFKLLQFINTQLDKEHLNILGRLINWINPIDFTIILKQNELDDLDIKDFLYDLLINQNNFQQIYIKSNPGIYKGNFLILLEKFLKNQQESQKRNYFYKIIFNYETYSMGLIKIFYNEIDQPSFQEKIQNAQTEINQTSFYDLNVEGCFTKNNYKAFYNLIQLLYHEDHLEQLVGLNMNHNYLGELGEFSKACQQFSTSKGLLKLQISNQPLLHNSVAVESLCGNRYDQLRLSMFNISQNDKMSPKVFELISYNILNDLKEIKLDNSLPADLPTLLKIFYFIESYDKQLIHLKQLTQQQKILQKLNLEQLDLSTVENYNRHDLMYKLIKNTCFNIHSNLKKLTISNCDAGRMEAYYKAYKDFVEEIKTNSDHFCYQNYRIPLVEIIIPEQRYSMEIPINLEFLLSLVFTTTEDYLQMESVTFIEAFNVYQRNEAFNQALKIISNSDNNKKYTLKSFQGIRMRFYFEQIHFNQLVFNNNLSLEKFYLEDTSFECDSEQFEENLTTFINELSVNNQFFALKSFTLKNAYGASIELYSFINYLIFHKCSNLEELELIGITINLKDKNKEILQATLKNEQHKIKSLKKLYIGNLTGDQVYENIFEWIILNPFIRLNKLSLIEVPISNFLESIISKNINIEDPDNQLSQLNFLNLSSIELQNVNQWQLFVQIFIFNLNSNLATLYLKKIEFSDVFQQAILNVFEDLISKIQLKKIKIQSNLNTFQNALRNILTLQPESNTLTLQPESNTLTFQPKLNTLILEHCDIQSEFLIVFAFNALCKIKELSIIDCHGFDKTLMLSKQLIQEGDLKKDQTLSLTSFVAINTEINEAFEWFFEDIIFNDTKQNLTKLVLKNCKCQKQHIQALCKIFIKLQNKEKNNKLKRYFKLREIDLSLNPDISTKQWNKLFTTLLNVNKNNLMLSDIKEQQQEAENNNEEFQEVENKIQEIISNIKSSHLNLQEKILFHYQKFQFQPPQQLRYLELDLNLSYSSEQQTQQIYEALVCGIICHPQNKLKKLKLSNFNIEMFMKNVEEFQKYGQQLSRQINANEQFHYELEELTMEGITSDSDDVTKLFVNYFICSKYINLKKLDLSGFNCGVINQIIQQSLQKDKYFIKEFKIIGISETLNKENSLKFIKYFIFGELFPIECIEIGEFLNFEGIITTNDWYGQNKYDKEILLKKINLHSGGYDIDKVETISNIINEILQNPTTQLDVLTITGSDVECRSFDQFYEKGLKEIRQLNIKKLVIQNSVLIDENFLSLLNKSRNFLVNLELQSITSYAETESLLNEQLNLSLSKECNLQIKSLSGEDVSILQEKFCFNKNFKFTSLTYCHLNSFNEQLNVGNGYEKLKYLQLSFELYYNNQEQLSEDSLRIIGEKFIYNEQSQLEELVFHQCHLKPPGIKALTSGASQFRKEIENKNKQSSTQLKLKRFNIYYSLYIELEGAELINKEILFFEYISIERIELEVTNWSSEMQINLCKSTQNWLRFQKQFKRTYINYLPLKYFDIGRNEFVQTEEAWNLTCSTILFSNLTPLLESVFIHFMALTDASTEIITKQARRYFDSKPSNYEYQVKKLSFSHNGSLTHKGWLDISSNLFFHPKVQLVELNISDTNLDNDLKLQNIINSAINKANNSSNQKLSIHTLLTHNTVLKQKLQPYLSEQPEGYSSPNDQPIFIDYEMGDVGRFGGTPEEFGYFNQLQNNIMYNQQNFITATWTEQSLIKVSQYHLSLADHYIAILNEYFIENRYQAATIYLNLNTLDQFCSYFKYTTKEPGCPYPYTLLFQNDTFLALKQSNSIISKIIIINAQAPGLEKVTHQFILYIWENIKSNQSSIDQIIMDYYLDDDLIDEMFKQGYTEADIVQLIRLIPPSKIRVQNTLTLQAIKAIYSIFYETSNFEYSSIQYDFDNFLNIGIGYALRELAYNMKSVGCTKFFKRILYKICNSFVQQTNQYKFNKEVTNLNKFLSTKQIYFFFLVINNLLFLAICLISPYFFSHYYQSDESATIRFDYCINGPNKIAFYLYYSFAVVSLILEAYIYKNIIQHVPTFIEKLAIQIYPNEDSQIQQQKENEDQPKSTYQKQGSVLKSAQTQFDKFANSNEAYWMIFMKNIIISQLAKYDQFNDICFILTCYYCDEYILFYLVLALQIFNQGLNVIGFFIQIFRTIFNRNIQIKQLSTQYINDFYRISLAGKNQAVALILDQVAPFNVDVIPNNFIMRFFMPNQAGKAINSSIKGYLIQFLFEDLPQIIILIIFLIKQAIKNGNLKWNIILTLLTSSLAVVTSFYKFMSIRPTYLQQEHFDELSDKKILSKKDAIIKDLSQEQNQIEIYTNLLKKTETALNINESAMLL</sequence>
<gene>
    <name evidence="3" type="ORF">PSON_ATCC_30995.1.T0060077</name>
</gene>
<accession>A0A8S1KG22</accession>
<keyword evidence="1" id="KW-0175">Coiled coil</keyword>
<keyword evidence="2" id="KW-1133">Transmembrane helix</keyword>
<feature type="transmembrane region" description="Helical" evidence="2">
    <location>
        <begin position="2217"/>
        <end position="2239"/>
    </location>
</feature>
<dbReference type="GO" id="GO:0019005">
    <property type="term" value="C:SCF ubiquitin ligase complex"/>
    <property type="evidence" value="ECO:0007669"/>
    <property type="project" value="TreeGrafter"/>
</dbReference>
<evidence type="ECO:0000313" key="3">
    <source>
        <dbReference type="EMBL" id="CAD8051792.1"/>
    </source>
</evidence>
<dbReference type="OrthoDB" id="292036at2759"/>
<keyword evidence="4" id="KW-1185">Reference proteome</keyword>
<dbReference type="PANTHER" id="PTHR13318:SF247">
    <property type="entry name" value="GH16156P"/>
    <property type="match status" value="1"/>
</dbReference>
<proteinExistence type="predicted"/>
<dbReference type="GO" id="GO:0031146">
    <property type="term" value="P:SCF-dependent proteasomal ubiquitin-dependent protein catabolic process"/>
    <property type="evidence" value="ECO:0007669"/>
    <property type="project" value="TreeGrafter"/>
</dbReference>
<dbReference type="PANTHER" id="PTHR13318">
    <property type="entry name" value="PARTNER OF PAIRED, ISOFORM B-RELATED"/>
    <property type="match status" value="1"/>
</dbReference>
<organism evidence="3 4">
    <name type="scientific">Paramecium sonneborni</name>
    <dbReference type="NCBI Taxonomy" id="65129"/>
    <lineage>
        <taxon>Eukaryota</taxon>
        <taxon>Sar</taxon>
        <taxon>Alveolata</taxon>
        <taxon>Ciliophora</taxon>
        <taxon>Intramacronucleata</taxon>
        <taxon>Oligohymenophorea</taxon>
        <taxon>Peniculida</taxon>
        <taxon>Parameciidae</taxon>
        <taxon>Paramecium</taxon>
    </lineage>
</organism>
<evidence type="ECO:0000313" key="4">
    <source>
        <dbReference type="Proteomes" id="UP000692954"/>
    </source>
</evidence>
<reference evidence="3" key="1">
    <citation type="submission" date="2021-01" db="EMBL/GenBank/DDBJ databases">
        <authorList>
            <consortium name="Genoscope - CEA"/>
            <person name="William W."/>
        </authorList>
    </citation>
    <scope>NUCLEOTIDE SEQUENCE</scope>
</reference>
<feature type="transmembrane region" description="Helical" evidence="2">
    <location>
        <begin position="2098"/>
        <end position="2118"/>
    </location>
</feature>
<feature type="transmembrane region" description="Helical" evidence="2">
    <location>
        <begin position="2051"/>
        <end position="2077"/>
    </location>
</feature>
<keyword evidence="2" id="KW-0812">Transmembrane</keyword>
<name>A0A8S1KG22_9CILI</name>
<feature type="coiled-coil region" evidence="1">
    <location>
        <begin position="1001"/>
        <end position="1035"/>
    </location>
</feature>
<comment type="caution">
    <text evidence="3">The sequence shown here is derived from an EMBL/GenBank/DDBJ whole genome shotgun (WGS) entry which is preliminary data.</text>
</comment>